<evidence type="ECO:0000256" key="1">
    <source>
        <dbReference type="HAMAP-Rule" id="MF_03179"/>
    </source>
</evidence>
<protein>
    <recommendedName>
        <fullName evidence="3">Gcp-like domain-containing protein</fullName>
    </recommendedName>
</protein>
<dbReference type="InterPro" id="IPR017860">
    <property type="entry name" value="Peptidase_M22_CS"/>
</dbReference>
<comment type="subcellular location">
    <subcellularLocation>
        <location evidence="1">Mitochondrion</location>
    </subcellularLocation>
</comment>
<evidence type="ECO:0000256" key="2">
    <source>
        <dbReference type="SAM" id="MobiDB-lite"/>
    </source>
</evidence>
<comment type="catalytic activity">
    <reaction evidence="1">
        <text>L-threonylcarbamoyladenylate + adenosine(37) in tRNA = N(6)-L-threonylcarbamoyladenosine(37) in tRNA + AMP + H(+)</text>
        <dbReference type="Rhea" id="RHEA:37059"/>
        <dbReference type="Rhea" id="RHEA-COMP:10162"/>
        <dbReference type="Rhea" id="RHEA-COMP:10163"/>
        <dbReference type="ChEBI" id="CHEBI:15378"/>
        <dbReference type="ChEBI" id="CHEBI:73682"/>
        <dbReference type="ChEBI" id="CHEBI:74411"/>
        <dbReference type="ChEBI" id="CHEBI:74418"/>
        <dbReference type="ChEBI" id="CHEBI:456215"/>
        <dbReference type="EC" id="2.3.1.234"/>
    </reaction>
</comment>
<dbReference type="Pfam" id="PF00814">
    <property type="entry name" value="TsaD"/>
    <property type="match status" value="2"/>
</dbReference>
<feature type="domain" description="Gcp-like" evidence="3">
    <location>
        <begin position="228"/>
        <end position="478"/>
    </location>
</feature>
<dbReference type="InterPro" id="IPR000905">
    <property type="entry name" value="Gcp-like_dom"/>
</dbReference>
<feature type="region of interest" description="Disordered" evidence="2">
    <location>
        <begin position="205"/>
        <end position="226"/>
    </location>
</feature>
<comment type="subunit">
    <text evidence="1">Homodimer.</text>
</comment>
<gene>
    <name evidence="4" type="ORF">TsFJ059_003260</name>
</gene>
<dbReference type="GO" id="GO:0005739">
    <property type="term" value="C:mitochondrion"/>
    <property type="evidence" value="ECO:0007669"/>
    <property type="project" value="UniProtKB-SubCell"/>
</dbReference>
<reference evidence="4 5" key="1">
    <citation type="submission" date="2021-08" db="EMBL/GenBank/DDBJ databases">
        <title>The highly contiguous genome resource for Trichoderma semiorbis FJ059, a fungal antagonistic to plant pathogens.</title>
        <authorList>
            <person name="Liu T."/>
        </authorList>
    </citation>
    <scope>NUCLEOTIDE SEQUENCE [LARGE SCALE GENOMIC DNA]</scope>
    <source>
        <strain evidence="4 5">FJ059</strain>
    </source>
</reference>
<dbReference type="InterPro" id="IPR043129">
    <property type="entry name" value="ATPase_NBD"/>
</dbReference>
<dbReference type="Proteomes" id="UP000826573">
    <property type="component" value="Unassembled WGS sequence"/>
</dbReference>
<dbReference type="EMBL" id="JAIMJC010000003">
    <property type="protein sequence ID" value="KAH0528385.1"/>
    <property type="molecule type" value="Genomic_DNA"/>
</dbReference>
<dbReference type="PROSITE" id="PS01016">
    <property type="entry name" value="GLYCOPROTEASE"/>
    <property type="match status" value="1"/>
</dbReference>
<keyword evidence="1" id="KW-0819">tRNA processing</keyword>
<dbReference type="AlphaFoldDB" id="A0A9P8HGC3"/>
<accession>A0A9P8HGC3</accession>
<dbReference type="GO" id="GO:0046872">
    <property type="term" value="F:metal ion binding"/>
    <property type="evidence" value="ECO:0007669"/>
    <property type="project" value="UniProtKB-KW"/>
</dbReference>
<dbReference type="HAMAP" id="MF_01445">
    <property type="entry name" value="TsaD"/>
    <property type="match status" value="1"/>
</dbReference>
<keyword evidence="1" id="KW-0012">Acyltransferase</keyword>
<evidence type="ECO:0000259" key="3">
    <source>
        <dbReference type="Pfam" id="PF00814"/>
    </source>
</evidence>
<name>A0A9P8HGC3_9HYPO</name>
<keyword evidence="1" id="KW-0496">Mitochondrion</keyword>
<organism evidence="4 5">
    <name type="scientific">Trichoderma semiorbis</name>
    <dbReference type="NCBI Taxonomy" id="1491008"/>
    <lineage>
        <taxon>Eukaryota</taxon>
        <taxon>Fungi</taxon>
        <taxon>Dikarya</taxon>
        <taxon>Ascomycota</taxon>
        <taxon>Pezizomycotina</taxon>
        <taxon>Sordariomycetes</taxon>
        <taxon>Hypocreomycetidae</taxon>
        <taxon>Hypocreales</taxon>
        <taxon>Hypocreaceae</taxon>
        <taxon>Trichoderma</taxon>
    </lineage>
</organism>
<evidence type="ECO:0000313" key="5">
    <source>
        <dbReference type="Proteomes" id="UP000826573"/>
    </source>
</evidence>
<comment type="cofactor">
    <cofactor evidence="1">
        <name>a divalent metal cation</name>
        <dbReference type="ChEBI" id="CHEBI:60240"/>
    </cofactor>
    <text evidence="1">Binds 1 divalent metal cation per subunit.</text>
</comment>
<keyword evidence="5" id="KW-1185">Reference proteome</keyword>
<comment type="function">
    <text evidence="1">Required for the formation of a threonylcarbamoyl group on adenosine at position 37 (t(6)A37) in mitochondrial tRNAs that read codons beginning with adenine. Probably involved in the transfer of the threonylcarbamoyl moiety of threonylcarbamoyl-AMP (TC-AMP) to the N6 group of A37. Involved in mitochondrial genome maintenance.</text>
</comment>
<dbReference type="InterPro" id="IPR022450">
    <property type="entry name" value="TsaD"/>
</dbReference>
<sequence>MLPPRCHPTAFSYRLTLHSNSVLSRSVFASRIRTKQRSLVTLAIETSCDDTAVAVLEKSAGGRTRLLFNERVSSDNRAFKGIHPMVTVEGHNTALGPLVERALASLRESEDGVDDAGAEADSSGVVSKGSSAVVTDDRRTKRWKKKIRVPDFVCATRGPGIMMNLSVGLNIAKGLALAWDVPFVGVHHMQAHALTPRLVDALESEQGQQEVLSTSTSTSTSTSPSISPSFPFLSLLVSGGHTQLILSTTLTNHRILATTGDIAIGNLLDQTARVILPPALLESSPDVMYGRLLEAFAFPPGADTPADHDTFFTPATSRQDEIQEVPSGYGWTVPLPFRNSRKLAYSFSSIHSHVHNIAAAANNRNTKNNHHEHALDSSSPDNMPLEERRALARHTLRAAFQHLASRLILALQDSPSLQPSSPENNEPIKTIVVAGGVASNRFLMHVLRTTLAARGFADMRIVSPPLELCTDNAAMIAWAGMEMFEAGYRTELSVRPIAKWPMDPDVGGGILGAGGWTRGE</sequence>
<feature type="compositionally biased region" description="Low complexity" evidence="2">
    <location>
        <begin position="211"/>
        <end position="226"/>
    </location>
</feature>
<comment type="similarity">
    <text evidence="1">Belongs to the KAE1 / TsaD family.</text>
</comment>
<keyword evidence="1" id="KW-0808">Transferase</keyword>
<dbReference type="PANTHER" id="PTHR11735:SF6">
    <property type="entry name" value="TRNA N6-ADENOSINE THREONYLCARBAMOYLTRANSFERASE, MITOCHONDRIAL"/>
    <property type="match status" value="1"/>
</dbReference>
<proteinExistence type="inferred from homology"/>
<feature type="domain" description="Gcp-like" evidence="3">
    <location>
        <begin position="150"/>
        <end position="200"/>
    </location>
</feature>
<comment type="caution">
    <text evidence="4">The sequence shown here is derived from an EMBL/GenBank/DDBJ whole genome shotgun (WGS) entry which is preliminary data.</text>
</comment>
<dbReference type="GO" id="GO:0072670">
    <property type="term" value="P:mitochondrial tRNA threonylcarbamoyladenosine modification"/>
    <property type="evidence" value="ECO:0007669"/>
    <property type="project" value="TreeGrafter"/>
</dbReference>
<dbReference type="GO" id="GO:0061711">
    <property type="term" value="F:tRNA N(6)-L-threonylcarbamoyladenine synthase activity"/>
    <property type="evidence" value="ECO:0007669"/>
    <property type="project" value="UniProtKB-EC"/>
</dbReference>
<keyword evidence="1" id="KW-0479">Metal-binding</keyword>
<dbReference type="PANTHER" id="PTHR11735">
    <property type="entry name" value="TRNA N6-ADENOSINE THREONYLCARBAMOYLTRANSFERASE"/>
    <property type="match status" value="1"/>
</dbReference>
<evidence type="ECO:0000313" key="4">
    <source>
        <dbReference type="EMBL" id="KAH0528385.1"/>
    </source>
</evidence>
<dbReference type="Gene3D" id="3.30.420.40">
    <property type="match status" value="2"/>
</dbReference>
<dbReference type="SUPFAM" id="SSF53067">
    <property type="entry name" value="Actin-like ATPase domain"/>
    <property type="match status" value="2"/>
</dbReference>